<dbReference type="InterPro" id="IPR036526">
    <property type="entry name" value="C-N_Hydrolase_sf"/>
</dbReference>
<protein>
    <recommendedName>
        <fullName evidence="1">CN hydrolase domain-containing protein</fullName>
    </recommendedName>
</protein>
<dbReference type="Pfam" id="PF00795">
    <property type="entry name" value="CN_hydrolase"/>
    <property type="match status" value="1"/>
</dbReference>
<evidence type="ECO:0000313" key="2">
    <source>
        <dbReference type="EMBL" id="AJF34540.1"/>
    </source>
</evidence>
<dbReference type="AlphaFoldDB" id="A0A0B5H333"/>
<evidence type="ECO:0000259" key="1">
    <source>
        <dbReference type="PROSITE" id="PS50263"/>
    </source>
</evidence>
<accession>A0A0B5H333</accession>
<dbReference type="InterPro" id="IPR003010">
    <property type="entry name" value="C-N_Hydrolase"/>
</dbReference>
<sequence>MRGRCTKLRVAAVQMLPAIGDFEGNLERIEQFIEMAVSEGAEVVVFPELTISGYTWDEAILKRGALFFSEVAKKKLLKLSREGQILIAVGTPRIVLGKLRNSLVIFKKKRELLFYDKTHLFRGEKNVFEPGEYFLVFSYRGVVFGTLICYEIGFPEISRILTFKGSKVILSAFAFGKARGHTYDVATRSRAVENGVFLVASSMCGEGFVEFVGRTRIVGPNGKVMNEIESGEGLICEDLDLDAVYHYRYDEEGDSHAYLRNYMSHLYTLQKGRL</sequence>
<organism evidence="2">
    <name type="scientific">Thermotoga sp. TBXY761</name>
    <dbReference type="NCBI Taxonomy" id="1244084"/>
    <lineage>
        <taxon>Bacteria</taxon>
        <taxon>Thermotogati</taxon>
        <taxon>Thermotogota</taxon>
        <taxon>Thermotogae</taxon>
        <taxon>Thermotogales</taxon>
        <taxon>Thermotogaceae</taxon>
        <taxon>Thermotoga</taxon>
    </lineage>
</organism>
<dbReference type="Gene3D" id="3.60.110.10">
    <property type="entry name" value="Carbon-nitrogen hydrolase"/>
    <property type="match status" value="1"/>
</dbReference>
<dbReference type="EMBL" id="KP239990">
    <property type="protein sequence ID" value="AJF34540.1"/>
    <property type="molecule type" value="Genomic_DNA"/>
</dbReference>
<dbReference type="PROSITE" id="PS50263">
    <property type="entry name" value="CN_HYDROLASE"/>
    <property type="match status" value="1"/>
</dbReference>
<dbReference type="SUPFAM" id="SSF56317">
    <property type="entry name" value="Carbon-nitrogen hydrolase"/>
    <property type="match status" value="1"/>
</dbReference>
<reference evidence="2" key="1">
    <citation type="journal article" date="2014" name="ISME J.">
        <title>Evidence for extensive gene flow and Thermotoga subpopulations in subsurface and marine environments.</title>
        <authorList>
            <person name="Nesbo C.L."/>
            <person name="S Swithers K."/>
            <person name="Dahle H."/>
            <person name="Haverkamp T.H."/>
            <person name="Birkeland N.K."/>
            <person name="Sokolova T."/>
            <person name="Kublanov I."/>
            <person name="Zhaxybayeva O."/>
        </authorList>
    </citation>
    <scope>NUCLEOTIDE SEQUENCE</scope>
    <source>
        <strain evidence="2">TBXY761</strain>
    </source>
</reference>
<dbReference type="CDD" id="cd07197">
    <property type="entry name" value="nitrilase"/>
    <property type="match status" value="1"/>
</dbReference>
<name>A0A0B5H333_9THEM</name>
<proteinExistence type="predicted"/>
<dbReference type="PANTHER" id="PTHR23088:SF27">
    <property type="entry name" value="DEAMINATED GLUTATHIONE AMIDASE"/>
    <property type="match status" value="1"/>
</dbReference>
<feature type="domain" description="CN hydrolase" evidence="1">
    <location>
        <begin position="8"/>
        <end position="241"/>
    </location>
</feature>
<dbReference type="PANTHER" id="PTHR23088">
    <property type="entry name" value="NITRILASE-RELATED"/>
    <property type="match status" value="1"/>
</dbReference>